<protein>
    <submittedName>
        <fullName evidence="8">TAF-domain-containing protein</fullName>
    </submittedName>
</protein>
<evidence type="ECO:0000256" key="6">
    <source>
        <dbReference type="SAM" id="MobiDB-lite"/>
    </source>
</evidence>
<keyword evidence="5" id="KW-0539">Nucleus</keyword>
<evidence type="ECO:0000256" key="2">
    <source>
        <dbReference type="ARBA" id="ARBA00007688"/>
    </source>
</evidence>
<evidence type="ECO:0000313" key="9">
    <source>
        <dbReference type="Proteomes" id="UP000245771"/>
    </source>
</evidence>
<comment type="subcellular location">
    <subcellularLocation>
        <location evidence="1">Nucleus</location>
    </subcellularLocation>
</comment>
<dbReference type="InterPro" id="IPR037796">
    <property type="entry name" value="TAF6"/>
</dbReference>
<keyword evidence="4" id="KW-0804">Transcription</keyword>
<dbReference type="InterPro" id="IPR004823">
    <property type="entry name" value="TAF_TATA-bd_Histone-like_dom"/>
</dbReference>
<dbReference type="Pfam" id="PF02969">
    <property type="entry name" value="TAF"/>
    <property type="match status" value="1"/>
</dbReference>
<dbReference type="FunCoup" id="A0A316VGD9">
    <property type="interactions" value="433"/>
</dbReference>
<dbReference type="STRING" id="1280837.A0A316VGD9"/>
<keyword evidence="3" id="KW-0805">Transcription regulation</keyword>
<keyword evidence="9" id="KW-1185">Reference proteome</keyword>
<dbReference type="SUPFAM" id="SSF48371">
    <property type="entry name" value="ARM repeat"/>
    <property type="match status" value="1"/>
</dbReference>
<dbReference type="CDD" id="cd08050">
    <property type="entry name" value="TAF6C"/>
    <property type="match status" value="1"/>
</dbReference>
<organism evidence="8 9">
    <name type="scientific">Meira miltonrushii</name>
    <dbReference type="NCBI Taxonomy" id="1280837"/>
    <lineage>
        <taxon>Eukaryota</taxon>
        <taxon>Fungi</taxon>
        <taxon>Dikarya</taxon>
        <taxon>Basidiomycota</taxon>
        <taxon>Ustilaginomycotina</taxon>
        <taxon>Exobasidiomycetes</taxon>
        <taxon>Exobasidiales</taxon>
        <taxon>Brachybasidiaceae</taxon>
        <taxon>Meira</taxon>
    </lineage>
</organism>
<dbReference type="SUPFAM" id="SSF47113">
    <property type="entry name" value="Histone-fold"/>
    <property type="match status" value="1"/>
</dbReference>
<name>A0A316VGD9_9BASI</name>
<evidence type="ECO:0000256" key="1">
    <source>
        <dbReference type="ARBA" id="ARBA00004123"/>
    </source>
</evidence>
<reference evidence="8 9" key="1">
    <citation type="journal article" date="2018" name="Mol. Biol. Evol.">
        <title>Broad Genomic Sampling Reveals a Smut Pathogenic Ancestry of the Fungal Clade Ustilaginomycotina.</title>
        <authorList>
            <person name="Kijpornyongpan T."/>
            <person name="Mondo S.J."/>
            <person name="Barry K."/>
            <person name="Sandor L."/>
            <person name="Lee J."/>
            <person name="Lipzen A."/>
            <person name="Pangilinan J."/>
            <person name="LaButti K."/>
            <person name="Hainaut M."/>
            <person name="Henrissat B."/>
            <person name="Grigoriev I.V."/>
            <person name="Spatafora J.W."/>
            <person name="Aime M.C."/>
        </authorList>
    </citation>
    <scope>NUCLEOTIDE SEQUENCE [LARGE SCALE GENOMIC DNA]</scope>
    <source>
        <strain evidence="8 9">MCA 3882</strain>
    </source>
</reference>
<gene>
    <name evidence="8" type="ORF">FA14DRAFT_121878</name>
</gene>
<dbReference type="RefSeq" id="XP_025356686.1">
    <property type="nucleotide sequence ID" value="XM_025496490.1"/>
</dbReference>
<dbReference type="InterPro" id="IPR009072">
    <property type="entry name" value="Histone-fold"/>
</dbReference>
<dbReference type="GO" id="GO:0046982">
    <property type="term" value="F:protein heterodimerization activity"/>
    <property type="evidence" value="ECO:0007669"/>
    <property type="project" value="InterPro"/>
</dbReference>
<dbReference type="GeneID" id="37018271"/>
<sequence length="524" mass="56253">MPPRTDTNGSSLPRAQGSSSTSAIYPTDSVQDVAESLSLPPLKDSVASVLALDVEYRIRQIVQDASKFMRHGKRSQLRVADIDRALRQRNIEPIFGFHPTTLGKASASGAYPTPVGSTFRRVKTQTGPIHLVADEEIDLEKVLDTTPKVALSPGVGWSAHWLAVEGVQPAIPQNPVSVTQANGAMTASTSTAGPSMVQPGGASAFLNTPSAGLSGGKPGQPVAKPLIKHVLSRELQLYFERITTSILDPPTDADISESAKRQDAALASLRGDPGLHQLVPYLIQWINEKVQNGLRDEKVLEPMLHTIDALISNIYLGIEPYVHQLLPYVITILITASSGHSPDPSKVYVLRLYAASILARLIQQYSSTYPTLKPRIVRTIVTALDAGPRESAATKLGAIIGLRNLGAGSLRAILVPDGEFAGKEDCLLRRLGDWCSERAQSSPVGKEEVDLIVEELKASFAEVASKMRGAVSISDAADAVQQAEVQTRLGTFWTNAFSQDPESARGVLALLSELQHLKAAQDHS</sequence>
<evidence type="ECO:0000256" key="4">
    <source>
        <dbReference type="ARBA" id="ARBA00023163"/>
    </source>
</evidence>
<dbReference type="GO" id="GO:0000124">
    <property type="term" value="C:SAGA complex"/>
    <property type="evidence" value="ECO:0007669"/>
    <property type="project" value="InterPro"/>
</dbReference>
<dbReference type="AlphaFoldDB" id="A0A316VGD9"/>
<dbReference type="InterPro" id="IPR011442">
    <property type="entry name" value="TAF6_C"/>
</dbReference>
<dbReference type="InterPro" id="IPR016024">
    <property type="entry name" value="ARM-type_fold"/>
</dbReference>
<dbReference type="InterPro" id="IPR046344">
    <property type="entry name" value="TAF6_C_sf"/>
</dbReference>
<dbReference type="GO" id="GO:0005669">
    <property type="term" value="C:transcription factor TFIID complex"/>
    <property type="evidence" value="ECO:0007669"/>
    <property type="project" value="InterPro"/>
</dbReference>
<dbReference type="Gene3D" id="1.10.20.10">
    <property type="entry name" value="Histone, subunit A"/>
    <property type="match status" value="1"/>
</dbReference>
<dbReference type="Proteomes" id="UP000245771">
    <property type="component" value="Unassembled WGS sequence"/>
</dbReference>
<dbReference type="PANTHER" id="PTHR10221">
    <property type="entry name" value="TRANSCRIPTION INITIATION FACTOR TFIID SUBUNIT 6"/>
    <property type="match status" value="1"/>
</dbReference>
<evidence type="ECO:0000256" key="5">
    <source>
        <dbReference type="ARBA" id="ARBA00023242"/>
    </source>
</evidence>
<comment type="similarity">
    <text evidence="2">Belongs to the TAF6 family.</text>
</comment>
<dbReference type="Pfam" id="PF07571">
    <property type="entry name" value="TAF6_C"/>
    <property type="match status" value="1"/>
</dbReference>
<accession>A0A316VGD9</accession>
<dbReference type="EMBL" id="KZ819603">
    <property type="protein sequence ID" value="PWN36384.1"/>
    <property type="molecule type" value="Genomic_DNA"/>
</dbReference>
<feature type="region of interest" description="Disordered" evidence="6">
    <location>
        <begin position="1"/>
        <end position="24"/>
    </location>
</feature>
<dbReference type="SMART" id="SM00803">
    <property type="entry name" value="TAF"/>
    <property type="match status" value="1"/>
</dbReference>
<dbReference type="CDD" id="cd22931">
    <property type="entry name" value="HFD_TAF6"/>
    <property type="match status" value="1"/>
</dbReference>
<feature type="domain" description="TATA box binding protein associated factor (TAF) histone-like fold" evidence="7">
    <location>
        <begin position="23"/>
        <end position="87"/>
    </location>
</feature>
<proteinExistence type="inferred from homology"/>
<evidence type="ECO:0000256" key="3">
    <source>
        <dbReference type="ARBA" id="ARBA00023015"/>
    </source>
</evidence>
<dbReference type="GO" id="GO:0051123">
    <property type="term" value="P:RNA polymerase II preinitiation complex assembly"/>
    <property type="evidence" value="ECO:0007669"/>
    <property type="project" value="TreeGrafter"/>
</dbReference>
<evidence type="ECO:0000313" key="8">
    <source>
        <dbReference type="EMBL" id="PWN36384.1"/>
    </source>
</evidence>
<dbReference type="GO" id="GO:0003713">
    <property type="term" value="F:transcription coactivator activity"/>
    <property type="evidence" value="ECO:0007669"/>
    <property type="project" value="TreeGrafter"/>
</dbReference>
<dbReference type="GO" id="GO:0046695">
    <property type="term" value="C:SLIK (SAGA-like) complex"/>
    <property type="evidence" value="ECO:0007669"/>
    <property type="project" value="InterPro"/>
</dbReference>
<dbReference type="Gene3D" id="1.25.40.770">
    <property type="entry name" value="TAF6, C-terminal HEAT repeat domain"/>
    <property type="match status" value="1"/>
</dbReference>
<evidence type="ECO:0000259" key="7">
    <source>
        <dbReference type="SMART" id="SM00803"/>
    </source>
</evidence>
<dbReference type="PANTHER" id="PTHR10221:SF9">
    <property type="entry name" value="TRANSCRIPTION INITIATION FACTOR TFIID SUBUNIT 6"/>
    <property type="match status" value="1"/>
</dbReference>
<dbReference type="OrthoDB" id="361039at2759"/>
<dbReference type="GO" id="GO:0016251">
    <property type="term" value="F:RNA polymerase II general transcription initiation factor activity"/>
    <property type="evidence" value="ECO:0007669"/>
    <property type="project" value="InterPro"/>
</dbReference>
<dbReference type="InParanoid" id="A0A316VGD9"/>